<dbReference type="RefSeq" id="XP_007374342.1">
    <property type="nucleotide sequence ID" value="XM_007374280.1"/>
</dbReference>
<dbReference type="InterPro" id="IPR029071">
    <property type="entry name" value="Ubiquitin-like_domsf"/>
</dbReference>
<keyword evidence="4" id="KW-1185">Reference proteome</keyword>
<evidence type="ECO:0000259" key="2">
    <source>
        <dbReference type="Pfam" id="PF11470"/>
    </source>
</evidence>
<reference evidence="3 4" key="1">
    <citation type="journal article" date="2011" name="Proc. Natl. Acad. Sci. U.S.A.">
        <title>Comparative genomics of xylose-fermenting fungi for enhanced biofuel production.</title>
        <authorList>
            <person name="Wohlbach D.J."/>
            <person name="Kuo A."/>
            <person name="Sato T.K."/>
            <person name="Potts K.M."/>
            <person name="Salamov A.A."/>
            <person name="LaButti K.M."/>
            <person name="Sun H."/>
            <person name="Clum A."/>
            <person name="Pangilinan J.L."/>
            <person name="Lindquist E.A."/>
            <person name="Lucas S."/>
            <person name="Lapidus A."/>
            <person name="Jin M."/>
            <person name="Gunawan C."/>
            <person name="Balan V."/>
            <person name="Dale B.E."/>
            <person name="Jeffries T.W."/>
            <person name="Zinkel R."/>
            <person name="Barry K.W."/>
            <person name="Grigoriev I.V."/>
            <person name="Gasch A.P."/>
        </authorList>
    </citation>
    <scope>NUCLEOTIDE SEQUENCE [LARGE SCALE GENOMIC DNA]</scope>
    <source>
        <strain evidence="4">NRRL Y-27907 / 11-Y1</strain>
    </source>
</reference>
<proteinExistence type="predicted"/>
<dbReference type="EMBL" id="GL996501">
    <property type="protein sequence ID" value="EGW32827.1"/>
    <property type="molecule type" value="Genomic_DNA"/>
</dbReference>
<dbReference type="GeneID" id="18871894"/>
<feature type="region of interest" description="Disordered" evidence="1">
    <location>
        <begin position="185"/>
        <end position="221"/>
    </location>
</feature>
<dbReference type="GO" id="GO:0005634">
    <property type="term" value="C:nucleus"/>
    <property type="evidence" value="ECO:0007669"/>
    <property type="project" value="TreeGrafter"/>
</dbReference>
<evidence type="ECO:0000313" key="4">
    <source>
        <dbReference type="Proteomes" id="UP000000709"/>
    </source>
</evidence>
<dbReference type="OMA" id="ERIMLIW"/>
<dbReference type="HOGENOM" id="CLU_521749_0_0_1"/>
<dbReference type="OrthoDB" id="440781at2759"/>
<dbReference type="GO" id="GO:0005737">
    <property type="term" value="C:cytoplasm"/>
    <property type="evidence" value="ECO:0007669"/>
    <property type="project" value="TreeGrafter"/>
</dbReference>
<accession>G3AMH5</accession>
<dbReference type="eggNOG" id="ENOG502S0EM">
    <property type="taxonomic scope" value="Eukaryota"/>
</dbReference>
<organism evidence="4">
    <name type="scientific">Spathaspora passalidarum (strain NRRL Y-27907 / 11-Y1)</name>
    <dbReference type="NCBI Taxonomy" id="619300"/>
    <lineage>
        <taxon>Eukaryota</taxon>
        <taxon>Fungi</taxon>
        <taxon>Dikarya</taxon>
        <taxon>Ascomycota</taxon>
        <taxon>Saccharomycotina</taxon>
        <taxon>Pichiomycetes</taxon>
        <taxon>Debaryomycetaceae</taxon>
        <taxon>Spathaspora</taxon>
    </lineage>
</organism>
<dbReference type="Proteomes" id="UP000000709">
    <property type="component" value="Unassembled WGS sequence"/>
</dbReference>
<dbReference type="GO" id="GO:0006886">
    <property type="term" value="P:intracellular protein transport"/>
    <property type="evidence" value="ECO:0007669"/>
    <property type="project" value="TreeGrafter"/>
</dbReference>
<evidence type="ECO:0000256" key="1">
    <source>
        <dbReference type="SAM" id="MobiDB-lite"/>
    </source>
</evidence>
<feature type="region of interest" description="Disordered" evidence="1">
    <location>
        <begin position="439"/>
        <end position="483"/>
    </location>
</feature>
<dbReference type="PANTHER" id="PTHR46467:SF1">
    <property type="entry name" value="TETHER CONTAINING UBX DOMAIN FOR GLUT4"/>
    <property type="match status" value="1"/>
</dbReference>
<dbReference type="KEGG" id="spaa:SPAPADRAFT_54832"/>
<dbReference type="Gene3D" id="3.10.20.90">
    <property type="entry name" value="Phosphatidylinositol 3-kinase Catalytic Subunit, Chain A, domain 1"/>
    <property type="match status" value="1"/>
</dbReference>
<feature type="compositionally biased region" description="Basic residues" evidence="1">
    <location>
        <begin position="473"/>
        <end position="483"/>
    </location>
</feature>
<evidence type="ECO:0000313" key="3">
    <source>
        <dbReference type="EMBL" id="EGW32827.1"/>
    </source>
</evidence>
<dbReference type="AlphaFoldDB" id="G3AMH5"/>
<sequence length="483" mass="54406">MASIALNITYGASSKKFTIPKSTTISQLVSEALPKFGISKDEYTGTLSYNSKPLDSSLPIRLTPLLNNSKLKLSVSKLDLDFDVNVKLTVDGASSIKKCGASLTVRELLDLFAVDLTRDSEVRILDLKLTSSSGQYDSVKLGSVVTKKVGSVVIRLNYTKSVSEQEKINLEQQEAVKLQLEGERKRKLEEAERRRQEEEKANTERLLKEQKQEQEEKTAHVEPMDIDEEKPLQQFHDHKKVLEDVDSATTPSKQSTPIDPVYVEEPLAETPQLYVPSTSSKVSTYENPDEDYEMTLGQAKAYHNIVKNSGVRKKKVSPSPASLPSKYLIRVKFPDLTILQINFLEDVHLVKFGQLVKRIDELLYPDFINGYNLKLGYPPFSPLGQSFDMNSKLLHEMPDFKSERITLIWELAKNDLNISGPYVKSEGDVTVRATTEMPGQVLESMRGELPDDEQEKKPPKEVTGQASSESKKPNKLPKWLKFK</sequence>
<feature type="domain" description="TUG ubiquitin-like" evidence="2">
    <location>
        <begin position="8"/>
        <end position="73"/>
    </location>
</feature>
<dbReference type="InParanoid" id="G3AMH5"/>
<feature type="compositionally biased region" description="Basic and acidic residues" evidence="1">
    <location>
        <begin position="445"/>
        <end position="460"/>
    </location>
</feature>
<dbReference type="GO" id="GO:0012506">
    <property type="term" value="C:vesicle membrane"/>
    <property type="evidence" value="ECO:0007669"/>
    <property type="project" value="TreeGrafter"/>
</dbReference>
<gene>
    <name evidence="3" type="ORF">SPAPADRAFT_54832</name>
</gene>
<dbReference type="PANTHER" id="PTHR46467">
    <property type="entry name" value="TETHER CONTAINING UBX DOMAIN FOR GLUT4"/>
    <property type="match status" value="1"/>
</dbReference>
<dbReference type="STRING" id="619300.G3AMH5"/>
<dbReference type="SUPFAM" id="SSF54236">
    <property type="entry name" value="Ubiquitin-like"/>
    <property type="match status" value="1"/>
</dbReference>
<dbReference type="Pfam" id="PF11470">
    <property type="entry name" value="TUG-UBL1"/>
    <property type="match status" value="1"/>
</dbReference>
<name>G3AMH5_SPAPN</name>
<protein>
    <recommendedName>
        <fullName evidence="2">TUG ubiquitin-like domain-containing protein</fullName>
    </recommendedName>
</protein>
<dbReference type="InterPro" id="IPR021569">
    <property type="entry name" value="TUG-UBL1"/>
</dbReference>